<keyword evidence="2" id="KW-1185">Reference proteome</keyword>
<comment type="caution">
    <text evidence="1">The sequence shown here is derived from an EMBL/GenBank/DDBJ whole genome shotgun (WGS) entry which is preliminary data.</text>
</comment>
<dbReference type="EMBL" id="CAJVPM010023768">
    <property type="protein sequence ID" value="CAG8651045.1"/>
    <property type="molecule type" value="Genomic_DNA"/>
</dbReference>
<organism evidence="1 2">
    <name type="scientific">Scutellospora calospora</name>
    <dbReference type="NCBI Taxonomy" id="85575"/>
    <lineage>
        <taxon>Eukaryota</taxon>
        <taxon>Fungi</taxon>
        <taxon>Fungi incertae sedis</taxon>
        <taxon>Mucoromycota</taxon>
        <taxon>Glomeromycotina</taxon>
        <taxon>Glomeromycetes</taxon>
        <taxon>Diversisporales</taxon>
        <taxon>Gigasporaceae</taxon>
        <taxon>Scutellospora</taxon>
    </lineage>
</organism>
<protein>
    <submittedName>
        <fullName evidence="1">225_t:CDS:1</fullName>
    </submittedName>
</protein>
<proteinExistence type="predicted"/>
<feature type="non-terminal residue" evidence="1">
    <location>
        <position position="90"/>
    </location>
</feature>
<accession>A0ACA9NIZ4</accession>
<sequence length="90" mass="10118">MITKINNYNFVLSVVNKPSNPLQPSFLCSVGKKFSDIQDTPSAAINLVYQEVTGSQTKTKHSELAVLGFYNKEIVSEMINNIPFFLLYVE</sequence>
<reference evidence="1" key="1">
    <citation type="submission" date="2021-06" db="EMBL/GenBank/DDBJ databases">
        <authorList>
            <person name="Kallberg Y."/>
            <person name="Tangrot J."/>
            <person name="Rosling A."/>
        </authorList>
    </citation>
    <scope>NUCLEOTIDE SEQUENCE</scope>
    <source>
        <strain evidence="1">AU212A</strain>
    </source>
</reference>
<dbReference type="Proteomes" id="UP000789860">
    <property type="component" value="Unassembled WGS sequence"/>
</dbReference>
<gene>
    <name evidence="1" type="ORF">SCALOS_LOCUS8667</name>
</gene>
<evidence type="ECO:0000313" key="2">
    <source>
        <dbReference type="Proteomes" id="UP000789860"/>
    </source>
</evidence>
<evidence type="ECO:0000313" key="1">
    <source>
        <dbReference type="EMBL" id="CAG8651045.1"/>
    </source>
</evidence>
<feature type="non-terminal residue" evidence="1">
    <location>
        <position position="1"/>
    </location>
</feature>
<name>A0ACA9NIZ4_9GLOM</name>